<dbReference type="Proteomes" id="UP000000742">
    <property type="component" value="Chromosome"/>
</dbReference>
<proteinExistence type="predicted"/>
<gene>
    <name evidence="3" type="ordered locus">Aflv_2836</name>
</gene>
<dbReference type="InterPro" id="IPR018604">
    <property type="entry name" value="YycI-like"/>
</dbReference>
<dbReference type="eggNOG" id="COG4853">
    <property type="taxonomic scope" value="Bacteria"/>
</dbReference>
<protein>
    <submittedName>
        <fullName evidence="3">Uncharacterized conserved protein</fullName>
    </submittedName>
</protein>
<evidence type="ECO:0000256" key="1">
    <source>
        <dbReference type="SAM" id="Phobius"/>
    </source>
</evidence>
<keyword evidence="1" id="KW-1133">Transmembrane helix</keyword>
<evidence type="ECO:0000313" key="3">
    <source>
        <dbReference type="EMBL" id="ACJ35189.1"/>
    </source>
</evidence>
<dbReference type="GO" id="GO:0016020">
    <property type="term" value="C:membrane"/>
    <property type="evidence" value="ECO:0007669"/>
    <property type="project" value="InterPro"/>
</dbReference>
<reference evidence="3 4" key="1">
    <citation type="journal article" date="2008" name="Genome Biol.">
        <title>Encapsulated in silica: genome, proteome and physiology of the thermophilic bacterium Anoxybacillus flavithermus WK1.</title>
        <authorList>
            <person name="Saw J.H."/>
            <person name="Mountain B.W."/>
            <person name="Feng L."/>
            <person name="Omelchenko M.V."/>
            <person name="Hou S."/>
            <person name="Saito J.A."/>
            <person name="Stott M.B."/>
            <person name="Li D."/>
            <person name="Zhao G."/>
            <person name="Wu J."/>
            <person name="Galperin M.Y."/>
            <person name="Koonin E.V."/>
            <person name="Makarova K.S."/>
            <person name="Wolf Y.I."/>
            <person name="Rigden D.J."/>
            <person name="Dunfield P.F."/>
            <person name="Wang L."/>
            <person name="Alam M."/>
        </authorList>
    </citation>
    <scope>NUCLEOTIDE SEQUENCE [LARGE SCALE GENOMIC DNA]</scope>
    <source>
        <strain evidence="4">DSM 21510 / WK1</strain>
    </source>
</reference>
<name>B7GMT7_ANOFW</name>
<sequence>MNEEGISLDWSKTKTIFIITFLILDIFLGYQFIQKKNSSQLDVILEATIEEQLEADGITYVDLPKEITKAAYVSGKSKIFTEDEVKKLTNQQVEAVNETVLQAHFIKPVPLQDPKDGYRLTEFLKQNIIAGDQYTFWKYDEHLQALIYFQQYDGKTIYKNVSSMLLIYVNDRNEMVGYEQTLLVDLEKNEKKQEILPAIKALETLYKRNYLKPGDRVTTIDLGYYALVQFTASQVLTPTWHVVVNGKTDYYVNAFEGQVISDENKVLE</sequence>
<organism evidence="3 4">
    <name type="scientific">Anoxybacillus flavithermus (strain DSM 21510 / WK1)</name>
    <dbReference type="NCBI Taxonomy" id="491915"/>
    <lineage>
        <taxon>Bacteria</taxon>
        <taxon>Bacillati</taxon>
        <taxon>Bacillota</taxon>
        <taxon>Bacilli</taxon>
        <taxon>Bacillales</taxon>
        <taxon>Anoxybacillaceae</taxon>
        <taxon>Anoxybacillus</taxon>
    </lineage>
</organism>
<accession>B7GMT7</accession>
<dbReference type="EMBL" id="CP000922">
    <property type="protein sequence ID" value="ACJ35189.1"/>
    <property type="molecule type" value="Genomic_DNA"/>
</dbReference>
<dbReference type="Gene3D" id="2.40.128.690">
    <property type="entry name" value="YycH protein, domain 3-like"/>
    <property type="match status" value="1"/>
</dbReference>
<dbReference type="Pfam" id="PF09648">
    <property type="entry name" value="YycI"/>
    <property type="match status" value="1"/>
</dbReference>
<keyword evidence="1" id="KW-0472">Membrane</keyword>
<dbReference type="AlphaFoldDB" id="B7GMT7"/>
<dbReference type="STRING" id="491915.Aflv_2836"/>
<feature type="transmembrane region" description="Helical" evidence="1">
    <location>
        <begin position="15"/>
        <end position="33"/>
    </location>
</feature>
<feature type="domain" description="Regulatory protein YycH-like" evidence="2">
    <location>
        <begin position="40"/>
        <end position="255"/>
    </location>
</feature>
<dbReference type="KEGG" id="afl:Aflv_2836"/>
<evidence type="ECO:0000313" key="4">
    <source>
        <dbReference type="Proteomes" id="UP000000742"/>
    </source>
</evidence>
<evidence type="ECO:0000259" key="2">
    <source>
        <dbReference type="Pfam" id="PF09648"/>
    </source>
</evidence>
<keyword evidence="1" id="KW-0812">Transmembrane</keyword>
<dbReference type="HOGENOM" id="CLU_078250_0_0_9"/>